<keyword evidence="6" id="KW-0963">Cytoplasm</keyword>
<comment type="pathway">
    <text evidence="1 6 7">Amino-acid biosynthesis; L-histidine biosynthesis; L-histidine from 5-phospho-alpha-D-ribose 1-diphosphate: step 6/9.</text>
</comment>
<keyword evidence="4 6" id="KW-0368">Histidine biosynthesis</keyword>
<sequence>MRTATIERETKETKVALSIGLDGAGTAHVDTGVPFLDHMLDLFAYHGCFDLDVACQGDVEVDGHHSTEDVGIALGRAISEALGDRRGIFRYGDIALPMDEALVLVAVDICGRDFCDCRLDVPAERLGTFETELADEFMAAFARELGASLHVRKLAGRNSHHIIEAAFKGLGRAMRAAVSIDDARDQAVPSTKGTIL</sequence>
<dbReference type="FunFam" id="3.30.230.40:FF:000001">
    <property type="entry name" value="Imidazoleglycerol-phosphate dehydratase HisB"/>
    <property type="match status" value="1"/>
</dbReference>
<dbReference type="RefSeq" id="WP_006363000.1">
    <property type="nucleotide sequence ID" value="NZ_GG700631.1"/>
</dbReference>
<dbReference type="FunFam" id="3.30.230.40:FF:000003">
    <property type="entry name" value="Imidazoleglycerol-phosphate dehydratase HisB"/>
    <property type="match status" value="1"/>
</dbReference>
<dbReference type="GO" id="GO:0000105">
    <property type="term" value="P:L-histidine biosynthetic process"/>
    <property type="evidence" value="ECO:0007669"/>
    <property type="project" value="UniProtKB-UniRule"/>
</dbReference>
<dbReference type="NCBIfam" id="NF002111">
    <property type="entry name" value="PRK00951.2-1"/>
    <property type="match status" value="1"/>
</dbReference>
<dbReference type="OrthoDB" id="9790411at2"/>
<comment type="catalytic activity">
    <reaction evidence="6 7">
        <text>D-erythro-1-(imidazol-4-yl)glycerol 3-phosphate = 3-(imidazol-4-yl)-2-oxopropyl phosphate + H2O</text>
        <dbReference type="Rhea" id="RHEA:11040"/>
        <dbReference type="ChEBI" id="CHEBI:15377"/>
        <dbReference type="ChEBI" id="CHEBI:57766"/>
        <dbReference type="ChEBI" id="CHEBI:58278"/>
        <dbReference type="EC" id="4.2.1.19"/>
    </reaction>
</comment>
<evidence type="ECO:0000256" key="5">
    <source>
        <dbReference type="ARBA" id="ARBA00023239"/>
    </source>
</evidence>
<gene>
    <name evidence="6 8" type="primary">hisB</name>
    <name evidence="8" type="ORF">HMPREF0762_01723</name>
</gene>
<evidence type="ECO:0000256" key="4">
    <source>
        <dbReference type="ARBA" id="ARBA00023102"/>
    </source>
</evidence>
<dbReference type="AlphaFoldDB" id="D0WIP8"/>
<comment type="caution">
    <text evidence="8">The sequence shown here is derived from an EMBL/GenBank/DDBJ whole genome shotgun (WGS) entry which is preliminary data.</text>
</comment>
<proteinExistence type="inferred from homology"/>
<dbReference type="PROSITE" id="PS00955">
    <property type="entry name" value="IGP_DEHYDRATASE_2"/>
    <property type="match status" value="1"/>
</dbReference>
<dbReference type="InterPro" id="IPR020568">
    <property type="entry name" value="Ribosomal_Su5_D2-typ_SF"/>
</dbReference>
<evidence type="ECO:0000256" key="7">
    <source>
        <dbReference type="RuleBase" id="RU000599"/>
    </source>
</evidence>
<dbReference type="EMBL" id="ACUX02000017">
    <property type="protein sequence ID" value="EEZ60647.1"/>
    <property type="molecule type" value="Genomic_DNA"/>
</dbReference>
<dbReference type="GO" id="GO:0004424">
    <property type="term" value="F:imidazoleglycerol-phosphate dehydratase activity"/>
    <property type="evidence" value="ECO:0007669"/>
    <property type="project" value="UniProtKB-UniRule"/>
</dbReference>
<dbReference type="SUPFAM" id="SSF54211">
    <property type="entry name" value="Ribosomal protein S5 domain 2-like"/>
    <property type="match status" value="2"/>
</dbReference>
<dbReference type="Proteomes" id="UP000006001">
    <property type="component" value="Unassembled WGS sequence"/>
</dbReference>
<dbReference type="InterPro" id="IPR038494">
    <property type="entry name" value="IGPD_sf"/>
</dbReference>
<protein>
    <recommendedName>
        <fullName evidence="2 6">Imidazoleglycerol-phosphate dehydratase</fullName>
        <shortName evidence="6">IGPD</shortName>
        <ecNumber evidence="6 7">4.2.1.19</ecNumber>
    </recommendedName>
</protein>
<dbReference type="InterPro" id="IPR000807">
    <property type="entry name" value="ImidazoleglycerolP_deHydtase"/>
</dbReference>
<evidence type="ECO:0000313" key="8">
    <source>
        <dbReference type="EMBL" id="EEZ60647.1"/>
    </source>
</evidence>
<dbReference type="InterPro" id="IPR020565">
    <property type="entry name" value="ImidazoleglycerP_deHydtase_CS"/>
</dbReference>
<comment type="similarity">
    <text evidence="6 7">Belongs to the imidazoleglycerol-phosphate dehydratase family.</text>
</comment>
<dbReference type="Gene3D" id="3.30.230.40">
    <property type="entry name" value="Imidazole glycerol phosphate dehydratase, domain 1"/>
    <property type="match status" value="2"/>
</dbReference>
<dbReference type="STRING" id="649764.HMPREF0762_01723"/>
<dbReference type="PANTHER" id="PTHR23133:SF2">
    <property type="entry name" value="IMIDAZOLEGLYCEROL-PHOSPHATE DEHYDRATASE"/>
    <property type="match status" value="1"/>
</dbReference>
<dbReference type="CDD" id="cd07914">
    <property type="entry name" value="IGPD"/>
    <property type="match status" value="1"/>
</dbReference>
<keyword evidence="3 6" id="KW-0028">Amino-acid biosynthesis</keyword>
<dbReference type="EC" id="4.2.1.19" evidence="6 7"/>
<evidence type="ECO:0000313" key="9">
    <source>
        <dbReference type="Proteomes" id="UP000006001"/>
    </source>
</evidence>
<keyword evidence="5 6" id="KW-0456">Lyase</keyword>
<evidence type="ECO:0000256" key="3">
    <source>
        <dbReference type="ARBA" id="ARBA00022605"/>
    </source>
</evidence>
<name>D0WIP8_SLAES</name>
<dbReference type="UniPathway" id="UPA00031">
    <property type="reaction ID" value="UER00011"/>
</dbReference>
<accession>D0WIP8</accession>
<evidence type="ECO:0000256" key="1">
    <source>
        <dbReference type="ARBA" id="ARBA00005047"/>
    </source>
</evidence>
<evidence type="ECO:0000256" key="2">
    <source>
        <dbReference type="ARBA" id="ARBA00016664"/>
    </source>
</evidence>
<dbReference type="HAMAP" id="MF_00076">
    <property type="entry name" value="HisB"/>
    <property type="match status" value="1"/>
</dbReference>
<dbReference type="PROSITE" id="PS00954">
    <property type="entry name" value="IGP_DEHYDRATASE_1"/>
    <property type="match status" value="1"/>
</dbReference>
<dbReference type="HOGENOM" id="CLU_044308_2_0_11"/>
<keyword evidence="9" id="KW-1185">Reference proteome</keyword>
<dbReference type="NCBIfam" id="NF002114">
    <property type="entry name" value="PRK00951.2-4"/>
    <property type="match status" value="1"/>
</dbReference>
<dbReference type="GeneID" id="85008200"/>
<dbReference type="eggNOG" id="COG0131">
    <property type="taxonomic scope" value="Bacteria"/>
</dbReference>
<dbReference type="GO" id="GO:0005737">
    <property type="term" value="C:cytoplasm"/>
    <property type="evidence" value="ECO:0007669"/>
    <property type="project" value="UniProtKB-SubCell"/>
</dbReference>
<evidence type="ECO:0000256" key="6">
    <source>
        <dbReference type="HAMAP-Rule" id="MF_00076"/>
    </source>
</evidence>
<dbReference type="PANTHER" id="PTHR23133">
    <property type="entry name" value="IMIDAZOLEGLYCEROL-PHOSPHATE DEHYDRATASE HIS7"/>
    <property type="match status" value="1"/>
</dbReference>
<dbReference type="Pfam" id="PF00475">
    <property type="entry name" value="IGPD"/>
    <property type="match status" value="1"/>
</dbReference>
<comment type="subcellular location">
    <subcellularLocation>
        <location evidence="6 7">Cytoplasm</location>
    </subcellularLocation>
</comment>
<organism evidence="8 9">
    <name type="scientific">Slackia exigua (strain ATCC 700122 / DSM 15923 / CIP 105133 / JCM 11022 / KCTC 5966 / S-7)</name>
    <dbReference type="NCBI Taxonomy" id="649764"/>
    <lineage>
        <taxon>Bacteria</taxon>
        <taxon>Bacillati</taxon>
        <taxon>Actinomycetota</taxon>
        <taxon>Coriobacteriia</taxon>
        <taxon>Eggerthellales</taxon>
        <taxon>Eggerthellaceae</taxon>
        <taxon>Slackia</taxon>
    </lineage>
</organism>
<reference evidence="8" key="1">
    <citation type="submission" date="2009-10" db="EMBL/GenBank/DDBJ databases">
        <authorList>
            <person name="Weinstock G."/>
            <person name="Sodergren E."/>
            <person name="Clifton S."/>
            <person name="Fulton L."/>
            <person name="Fulton B."/>
            <person name="Courtney L."/>
            <person name="Fronick C."/>
            <person name="Harrison M."/>
            <person name="Strong C."/>
            <person name="Farmer C."/>
            <person name="Delahaunty K."/>
            <person name="Markovic C."/>
            <person name="Hall O."/>
            <person name="Minx P."/>
            <person name="Tomlinson C."/>
            <person name="Mitreva M."/>
            <person name="Nelson J."/>
            <person name="Hou S."/>
            <person name="Wollam A."/>
            <person name="Pepin K.H."/>
            <person name="Johnson M."/>
            <person name="Bhonagiri V."/>
            <person name="Nash W.E."/>
            <person name="Warren W."/>
            <person name="Chinwalla A."/>
            <person name="Mardis E.R."/>
            <person name="Wilson R.K."/>
        </authorList>
    </citation>
    <scope>NUCLEOTIDE SEQUENCE [LARGE SCALE GENOMIC DNA]</scope>
    <source>
        <strain evidence="8">ATCC 700122</strain>
    </source>
</reference>